<name>A0ABP6N4U8_9ACTN</name>
<dbReference type="Proteomes" id="UP001500320">
    <property type="component" value="Unassembled WGS sequence"/>
</dbReference>
<proteinExistence type="predicted"/>
<feature type="compositionally biased region" description="Basic and acidic residues" evidence="1">
    <location>
        <begin position="1"/>
        <end position="12"/>
    </location>
</feature>
<keyword evidence="4" id="KW-1185">Reference proteome</keyword>
<evidence type="ECO:0000313" key="4">
    <source>
        <dbReference type="Proteomes" id="UP001500320"/>
    </source>
</evidence>
<feature type="domain" description="DUF4232" evidence="2">
    <location>
        <begin position="88"/>
        <end position="225"/>
    </location>
</feature>
<sequence length="229" mass="23294">MIGRSGTERGDADMTSTRDGSRRVRTACAGALAAGVLGAVLTACAAPPQAALPGGTALPSRPLPAAASTAHSPLPALPGHAPAPAARCTGRDVAVTVGGTDAAMGLRALSVELVNCGTRPYRLNGYPVLQVLDGERRPLDVEVAEGSSSIALIDGFDAPPRPLTLAPGETAVAGLVWRNTLLGSTAPPARGAYLRIAPAEGRAAHTVRRTVDLGTTGRLGVTAWHRPRR</sequence>
<evidence type="ECO:0000259" key="2">
    <source>
        <dbReference type="Pfam" id="PF14016"/>
    </source>
</evidence>
<dbReference type="InterPro" id="IPR025326">
    <property type="entry name" value="DUF4232"/>
</dbReference>
<feature type="region of interest" description="Disordered" evidence="1">
    <location>
        <begin position="1"/>
        <end position="22"/>
    </location>
</feature>
<organism evidence="3 4">
    <name type="scientific">Planomonospora alba</name>
    <dbReference type="NCBI Taxonomy" id="161354"/>
    <lineage>
        <taxon>Bacteria</taxon>
        <taxon>Bacillati</taxon>
        <taxon>Actinomycetota</taxon>
        <taxon>Actinomycetes</taxon>
        <taxon>Streptosporangiales</taxon>
        <taxon>Streptosporangiaceae</taxon>
        <taxon>Planomonospora</taxon>
    </lineage>
</organism>
<reference evidence="4" key="1">
    <citation type="journal article" date="2019" name="Int. J. Syst. Evol. Microbiol.">
        <title>The Global Catalogue of Microorganisms (GCM) 10K type strain sequencing project: providing services to taxonomists for standard genome sequencing and annotation.</title>
        <authorList>
            <consortium name="The Broad Institute Genomics Platform"/>
            <consortium name="The Broad Institute Genome Sequencing Center for Infectious Disease"/>
            <person name="Wu L."/>
            <person name="Ma J."/>
        </authorList>
    </citation>
    <scope>NUCLEOTIDE SEQUENCE [LARGE SCALE GENOMIC DNA]</scope>
    <source>
        <strain evidence="4">JCM 9373</strain>
    </source>
</reference>
<evidence type="ECO:0000313" key="3">
    <source>
        <dbReference type="EMBL" id="GAA3134457.1"/>
    </source>
</evidence>
<accession>A0ABP6N4U8</accession>
<protein>
    <recommendedName>
        <fullName evidence="2">DUF4232 domain-containing protein</fullName>
    </recommendedName>
</protein>
<comment type="caution">
    <text evidence="3">The sequence shown here is derived from an EMBL/GenBank/DDBJ whole genome shotgun (WGS) entry which is preliminary data.</text>
</comment>
<gene>
    <name evidence="3" type="ORF">GCM10010466_26500</name>
</gene>
<dbReference type="EMBL" id="BAAAUT010000018">
    <property type="protein sequence ID" value="GAA3134457.1"/>
    <property type="molecule type" value="Genomic_DNA"/>
</dbReference>
<evidence type="ECO:0000256" key="1">
    <source>
        <dbReference type="SAM" id="MobiDB-lite"/>
    </source>
</evidence>
<feature type="region of interest" description="Disordered" evidence="1">
    <location>
        <begin position="62"/>
        <end position="83"/>
    </location>
</feature>
<dbReference type="Pfam" id="PF14016">
    <property type="entry name" value="DUF4232"/>
    <property type="match status" value="1"/>
</dbReference>